<feature type="compositionally biased region" description="Basic and acidic residues" evidence="1">
    <location>
        <begin position="196"/>
        <end position="215"/>
    </location>
</feature>
<evidence type="ECO:0000313" key="4">
    <source>
        <dbReference type="Proteomes" id="UP001375240"/>
    </source>
</evidence>
<keyword evidence="2" id="KW-0812">Transmembrane</keyword>
<evidence type="ECO:0000256" key="1">
    <source>
        <dbReference type="SAM" id="MobiDB-lite"/>
    </source>
</evidence>
<evidence type="ECO:0000256" key="2">
    <source>
        <dbReference type="SAM" id="Phobius"/>
    </source>
</evidence>
<reference evidence="3 4" key="1">
    <citation type="submission" date="2019-10" db="EMBL/GenBank/DDBJ databases">
        <authorList>
            <person name="Palmer J.M."/>
        </authorList>
    </citation>
    <scope>NUCLEOTIDE SEQUENCE [LARGE SCALE GENOMIC DNA]</scope>
    <source>
        <strain evidence="3 4">TWF696</strain>
    </source>
</reference>
<feature type="transmembrane region" description="Helical" evidence="2">
    <location>
        <begin position="15"/>
        <end position="34"/>
    </location>
</feature>
<keyword evidence="4" id="KW-1185">Reference proteome</keyword>
<dbReference type="Proteomes" id="UP001375240">
    <property type="component" value="Unassembled WGS sequence"/>
</dbReference>
<dbReference type="AlphaFoldDB" id="A0AAV9VEJ0"/>
<feature type="region of interest" description="Disordered" evidence="1">
    <location>
        <begin position="185"/>
        <end position="215"/>
    </location>
</feature>
<comment type="caution">
    <text evidence="3">The sequence shown here is derived from an EMBL/GenBank/DDBJ whole genome shotgun (WGS) entry which is preliminary data.</text>
</comment>
<organism evidence="3 4">
    <name type="scientific">Orbilia brochopaga</name>
    <dbReference type="NCBI Taxonomy" id="3140254"/>
    <lineage>
        <taxon>Eukaryota</taxon>
        <taxon>Fungi</taxon>
        <taxon>Dikarya</taxon>
        <taxon>Ascomycota</taxon>
        <taxon>Pezizomycotina</taxon>
        <taxon>Orbiliomycetes</taxon>
        <taxon>Orbiliales</taxon>
        <taxon>Orbiliaceae</taxon>
        <taxon>Orbilia</taxon>
    </lineage>
</organism>
<keyword evidence="2" id="KW-0472">Membrane</keyword>
<sequence length="215" mass="24440">METQMQFDNGLDWSYWPVVKVLLVAVVAPWLFWAKVISPVHTRRPGYPTRYKPRRESGSDIIGLSCAYGTTGDRFFGEHFHLDFNDPQSLKREIKRFGMAGVAVVPRDFLTELGGTGFPRTTQGFAFAGLGELLLADDDIRTSDLFQRDAYVLAVYPTDVREATFRIDSPALRVLVKPHRIWKKPKSETQGTIEGLSKEDPDGEFKQEEQLQDNK</sequence>
<dbReference type="EMBL" id="JAVHNQ010000001">
    <property type="protein sequence ID" value="KAK6359983.1"/>
    <property type="molecule type" value="Genomic_DNA"/>
</dbReference>
<proteinExistence type="predicted"/>
<keyword evidence="2" id="KW-1133">Transmembrane helix</keyword>
<protein>
    <submittedName>
        <fullName evidence="3">Uncharacterized protein</fullName>
    </submittedName>
</protein>
<gene>
    <name evidence="3" type="ORF">TWF696_001104</name>
</gene>
<accession>A0AAV9VEJ0</accession>
<name>A0AAV9VEJ0_9PEZI</name>
<evidence type="ECO:0000313" key="3">
    <source>
        <dbReference type="EMBL" id="KAK6359983.1"/>
    </source>
</evidence>